<dbReference type="InterPro" id="IPR036365">
    <property type="entry name" value="PGBD-like_sf"/>
</dbReference>
<dbReference type="InterPro" id="IPR002502">
    <property type="entry name" value="Amidase_domain"/>
</dbReference>
<sequence length="259" mass="27974">MAIDIVSRKDWGARAPRGSYSSLSRNKGVKVHYTGGRVEPSIVDDHARCVAMVKSIQNFHMDGNGWIDIGYSMVACPHRKVFVGRGPGHVCAANGAGLNTDHYAVLALVGNSGLVQPNDEMLLGVLDAIDYLRERGGAGSQIKGHRDGYSTDCPGDALYAWVKKGAPRPGDGETPPDPDPQEHPKFPGRLLKYPPITRGEDVRTWQAQMKKRGAAVDVDGAYGPASREVCLDFQREQGLDADGVVGRLTWDAAWEAPVS</sequence>
<keyword evidence="5" id="KW-1185">Reference proteome</keyword>
<dbReference type="InterPro" id="IPR002477">
    <property type="entry name" value="Peptidoglycan-bd-like"/>
</dbReference>
<dbReference type="GO" id="GO:0008745">
    <property type="term" value="F:N-acetylmuramoyl-L-alanine amidase activity"/>
    <property type="evidence" value="ECO:0007669"/>
    <property type="project" value="InterPro"/>
</dbReference>
<dbReference type="InterPro" id="IPR006619">
    <property type="entry name" value="PGRP_domain_met/bac"/>
</dbReference>
<gene>
    <name evidence="4" type="ORF">BJ982_005996</name>
</gene>
<dbReference type="InterPro" id="IPR036366">
    <property type="entry name" value="PGBDSf"/>
</dbReference>
<name>A0A7W7GCD3_9ACTN</name>
<dbReference type="PANTHER" id="PTHR11022">
    <property type="entry name" value="PEPTIDOGLYCAN RECOGNITION PROTEIN"/>
    <property type="match status" value="1"/>
</dbReference>
<comment type="similarity">
    <text evidence="1">Belongs to the N-acetylmuramoyl-L-alanine amidase 2 family.</text>
</comment>
<dbReference type="EMBL" id="JACHND010000001">
    <property type="protein sequence ID" value="MBB4704452.1"/>
    <property type="molecule type" value="Genomic_DNA"/>
</dbReference>
<dbReference type="SMART" id="SM00701">
    <property type="entry name" value="PGRP"/>
    <property type="match status" value="1"/>
</dbReference>
<evidence type="ECO:0000256" key="1">
    <source>
        <dbReference type="ARBA" id="ARBA00007553"/>
    </source>
</evidence>
<feature type="region of interest" description="Disordered" evidence="2">
    <location>
        <begin position="164"/>
        <end position="193"/>
    </location>
</feature>
<comment type="caution">
    <text evidence="4">The sequence shown here is derived from an EMBL/GenBank/DDBJ whole genome shotgun (WGS) entry which is preliminary data.</text>
</comment>
<protein>
    <recommendedName>
        <fullName evidence="3">Peptidoglycan recognition protein family domain-containing protein</fullName>
    </recommendedName>
</protein>
<feature type="domain" description="Peptidoglycan recognition protein family" evidence="3">
    <location>
        <begin position="3"/>
        <end position="149"/>
    </location>
</feature>
<dbReference type="SUPFAM" id="SSF47090">
    <property type="entry name" value="PGBD-like"/>
    <property type="match status" value="1"/>
</dbReference>
<dbReference type="InterPro" id="IPR015510">
    <property type="entry name" value="PGRP"/>
</dbReference>
<dbReference type="GO" id="GO:0009253">
    <property type="term" value="P:peptidoglycan catabolic process"/>
    <property type="evidence" value="ECO:0007669"/>
    <property type="project" value="InterPro"/>
</dbReference>
<reference evidence="4 5" key="1">
    <citation type="submission" date="2020-08" db="EMBL/GenBank/DDBJ databases">
        <title>Sequencing the genomes of 1000 actinobacteria strains.</title>
        <authorList>
            <person name="Klenk H.-P."/>
        </authorList>
    </citation>
    <scope>NUCLEOTIDE SEQUENCE [LARGE SCALE GENOMIC DNA]</scope>
    <source>
        <strain evidence="4 5">DSM 45784</strain>
    </source>
</reference>
<dbReference type="RefSeq" id="WP_184885495.1">
    <property type="nucleotide sequence ID" value="NZ_BOOV01000019.1"/>
</dbReference>
<dbReference type="InterPro" id="IPR036505">
    <property type="entry name" value="Amidase/PGRP_sf"/>
</dbReference>
<accession>A0A7W7GCD3</accession>
<evidence type="ECO:0000259" key="3">
    <source>
        <dbReference type="SMART" id="SM00701"/>
    </source>
</evidence>
<dbReference type="AlphaFoldDB" id="A0A7W7GCD3"/>
<dbReference type="CDD" id="cd06583">
    <property type="entry name" value="PGRP"/>
    <property type="match status" value="1"/>
</dbReference>
<dbReference type="Proteomes" id="UP000542210">
    <property type="component" value="Unassembled WGS sequence"/>
</dbReference>
<dbReference type="Gene3D" id="1.10.101.10">
    <property type="entry name" value="PGBD-like superfamily/PGBD"/>
    <property type="match status" value="1"/>
</dbReference>
<dbReference type="GO" id="GO:0008270">
    <property type="term" value="F:zinc ion binding"/>
    <property type="evidence" value="ECO:0007669"/>
    <property type="project" value="InterPro"/>
</dbReference>
<dbReference type="Pfam" id="PF01471">
    <property type="entry name" value="PG_binding_1"/>
    <property type="match status" value="1"/>
</dbReference>
<evidence type="ECO:0000256" key="2">
    <source>
        <dbReference type="SAM" id="MobiDB-lite"/>
    </source>
</evidence>
<organism evidence="4 5">
    <name type="scientific">Sphaerisporangium siamense</name>
    <dbReference type="NCBI Taxonomy" id="795645"/>
    <lineage>
        <taxon>Bacteria</taxon>
        <taxon>Bacillati</taxon>
        <taxon>Actinomycetota</taxon>
        <taxon>Actinomycetes</taxon>
        <taxon>Streptosporangiales</taxon>
        <taxon>Streptosporangiaceae</taxon>
        <taxon>Sphaerisporangium</taxon>
    </lineage>
</organism>
<dbReference type="Gene3D" id="3.40.80.10">
    <property type="entry name" value="Peptidoglycan recognition protein-like"/>
    <property type="match status" value="1"/>
</dbReference>
<evidence type="ECO:0000313" key="5">
    <source>
        <dbReference type="Proteomes" id="UP000542210"/>
    </source>
</evidence>
<evidence type="ECO:0000313" key="4">
    <source>
        <dbReference type="EMBL" id="MBB4704452.1"/>
    </source>
</evidence>
<dbReference type="PANTHER" id="PTHR11022:SF41">
    <property type="entry name" value="PEPTIDOGLYCAN-RECOGNITION PROTEIN LC-RELATED"/>
    <property type="match status" value="1"/>
</dbReference>
<proteinExistence type="inferred from homology"/>
<dbReference type="SUPFAM" id="SSF55846">
    <property type="entry name" value="N-acetylmuramoyl-L-alanine amidase-like"/>
    <property type="match status" value="1"/>
</dbReference>